<accession>A0A4C1UAJ5</accession>
<comment type="caution">
    <text evidence="1">The sequence shown here is derived from an EMBL/GenBank/DDBJ whole genome shotgun (WGS) entry which is preliminary data.</text>
</comment>
<reference evidence="1 2" key="1">
    <citation type="journal article" date="2019" name="Commun. Biol.">
        <title>The bagworm genome reveals a unique fibroin gene that provides high tensile strength.</title>
        <authorList>
            <person name="Kono N."/>
            <person name="Nakamura H."/>
            <person name="Ohtoshi R."/>
            <person name="Tomita M."/>
            <person name="Numata K."/>
            <person name="Arakawa K."/>
        </authorList>
    </citation>
    <scope>NUCLEOTIDE SEQUENCE [LARGE SCALE GENOMIC DNA]</scope>
</reference>
<keyword evidence="2" id="KW-1185">Reference proteome</keyword>
<name>A0A4C1UAJ5_EUMVA</name>
<dbReference type="EMBL" id="BGZK01000150">
    <property type="protein sequence ID" value="GBP23402.1"/>
    <property type="molecule type" value="Genomic_DNA"/>
</dbReference>
<dbReference type="AlphaFoldDB" id="A0A4C1UAJ5"/>
<sequence>MSARDTDKLVLAGRVGDAHFENSRAMFTLTPLAVRLWFDKKGSLCSVERGSEAFLEITVERGLGSWPARALATNSDQYSNARGREKERMMIRDDDVVKRPPGGIKRRTISTEGQEDCATFYYEKR</sequence>
<dbReference type="Proteomes" id="UP000299102">
    <property type="component" value="Unassembled WGS sequence"/>
</dbReference>
<evidence type="ECO:0000313" key="2">
    <source>
        <dbReference type="Proteomes" id="UP000299102"/>
    </source>
</evidence>
<proteinExistence type="predicted"/>
<evidence type="ECO:0000313" key="1">
    <source>
        <dbReference type="EMBL" id="GBP23402.1"/>
    </source>
</evidence>
<organism evidence="1 2">
    <name type="scientific">Eumeta variegata</name>
    <name type="common">Bagworm moth</name>
    <name type="synonym">Eumeta japonica</name>
    <dbReference type="NCBI Taxonomy" id="151549"/>
    <lineage>
        <taxon>Eukaryota</taxon>
        <taxon>Metazoa</taxon>
        <taxon>Ecdysozoa</taxon>
        <taxon>Arthropoda</taxon>
        <taxon>Hexapoda</taxon>
        <taxon>Insecta</taxon>
        <taxon>Pterygota</taxon>
        <taxon>Neoptera</taxon>
        <taxon>Endopterygota</taxon>
        <taxon>Lepidoptera</taxon>
        <taxon>Glossata</taxon>
        <taxon>Ditrysia</taxon>
        <taxon>Tineoidea</taxon>
        <taxon>Psychidae</taxon>
        <taxon>Oiketicinae</taxon>
        <taxon>Eumeta</taxon>
    </lineage>
</organism>
<gene>
    <name evidence="1" type="ORF">EVAR_22260_1</name>
</gene>
<protein>
    <submittedName>
        <fullName evidence="1">Uncharacterized protein</fullName>
    </submittedName>
</protein>